<evidence type="ECO:0000313" key="12">
    <source>
        <dbReference type="Proteomes" id="UP000537141"/>
    </source>
</evidence>
<keyword evidence="5 9" id="KW-0812">Transmembrane</keyword>
<dbReference type="InterPro" id="IPR013685">
    <property type="entry name" value="POTRA_FtsQ_type"/>
</dbReference>
<keyword evidence="12" id="KW-1185">Reference proteome</keyword>
<evidence type="ECO:0000256" key="1">
    <source>
        <dbReference type="ARBA" id="ARBA00004370"/>
    </source>
</evidence>
<name>A0A7X0TS40_9GAMM</name>
<dbReference type="GO" id="GO:0043093">
    <property type="term" value="P:FtsZ-dependent cytokinesis"/>
    <property type="evidence" value="ECO:0007669"/>
    <property type="project" value="UniProtKB-UniRule"/>
</dbReference>
<evidence type="ECO:0000259" key="10">
    <source>
        <dbReference type="PROSITE" id="PS51779"/>
    </source>
</evidence>
<dbReference type="AlphaFoldDB" id="A0A7X0TS40"/>
<evidence type="ECO:0000256" key="8">
    <source>
        <dbReference type="ARBA" id="ARBA00023306"/>
    </source>
</evidence>
<keyword evidence="4 9" id="KW-0132">Cell division</keyword>
<gene>
    <name evidence="9" type="primary">ftsQ</name>
    <name evidence="11" type="ORF">HNQ55_000231</name>
</gene>
<dbReference type="InterPro" id="IPR026579">
    <property type="entry name" value="FtsQ"/>
</dbReference>
<dbReference type="Pfam" id="PF08478">
    <property type="entry name" value="POTRA_1"/>
    <property type="match status" value="1"/>
</dbReference>
<comment type="caution">
    <text evidence="11">The sequence shown here is derived from an EMBL/GenBank/DDBJ whole genome shotgun (WGS) entry which is preliminary data.</text>
</comment>
<reference evidence="11 12" key="1">
    <citation type="submission" date="2020-08" db="EMBL/GenBank/DDBJ databases">
        <title>Genomic Encyclopedia of Type Strains, Phase IV (KMG-IV): sequencing the most valuable type-strain genomes for metagenomic binning, comparative biology and taxonomic classification.</title>
        <authorList>
            <person name="Goeker M."/>
        </authorList>
    </citation>
    <scope>NUCLEOTIDE SEQUENCE [LARGE SCALE GENOMIC DNA]</scope>
    <source>
        <strain evidence="11 12">DSM 26287</strain>
    </source>
</reference>
<keyword evidence="3 9" id="KW-0997">Cell inner membrane</keyword>
<organism evidence="11 12">
    <name type="scientific">Thalassotalea piscium</name>
    <dbReference type="NCBI Taxonomy" id="1230533"/>
    <lineage>
        <taxon>Bacteria</taxon>
        <taxon>Pseudomonadati</taxon>
        <taxon>Pseudomonadota</taxon>
        <taxon>Gammaproteobacteria</taxon>
        <taxon>Alteromonadales</taxon>
        <taxon>Colwelliaceae</taxon>
        <taxon>Thalassotalea</taxon>
    </lineage>
</organism>
<evidence type="ECO:0000256" key="5">
    <source>
        <dbReference type="ARBA" id="ARBA00022692"/>
    </source>
</evidence>
<comment type="function">
    <text evidence="9">Essential cell division protein. May link together the upstream cell division proteins, which are predominantly cytoplasmic, with the downstream cell division proteins, which are predominantly periplasmic. May control correct divisome assembly.</text>
</comment>
<evidence type="ECO:0000256" key="7">
    <source>
        <dbReference type="ARBA" id="ARBA00023136"/>
    </source>
</evidence>
<evidence type="ECO:0000256" key="3">
    <source>
        <dbReference type="ARBA" id="ARBA00022519"/>
    </source>
</evidence>
<keyword evidence="6 9" id="KW-1133">Transmembrane helix</keyword>
<proteinExistence type="inferred from homology"/>
<comment type="subcellular location">
    <subcellularLocation>
        <location evidence="9">Cell inner membrane</location>
        <topology evidence="9">Single-pass type II membrane protein</topology>
    </subcellularLocation>
    <subcellularLocation>
        <location evidence="1">Membrane</location>
    </subcellularLocation>
    <text evidence="9">Localizes to the division septum.</text>
</comment>
<dbReference type="RefSeq" id="WP_184421334.1">
    <property type="nucleotide sequence ID" value="NZ_AP027362.1"/>
</dbReference>
<feature type="domain" description="POTRA" evidence="10">
    <location>
        <begin position="52"/>
        <end position="121"/>
    </location>
</feature>
<comment type="subunit">
    <text evidence="9">Part of a complex composed of FtsB, FtsL and FtsQ.</text>
</comment>
<keyword evidence="7 9" id="KW-0472">Membrane</keyword>
<evidence type="ECO:0000256" key="2">
    <source>
        <dbReference type="ARBA" id="ARBA00022475"/>
    </source>
</evidence>
<dbReference type="PANTHER" id="PTHR35851:SF1">
    <property type="entry name" value="CELL DIVISION PROTEIN FTSQ"/>
    <property type="match status" value="1"/>
</dbReference>
<sequence length="262" mass="30092">MAKQSHTSVNEVQSTQLHWSFWLGVGFFVVVIVSLLSFSWLVTERLSADESAPVTSVSISGEMSYTVPKDIEKAIENINLGNFFKVDVNRVQQQVTELPWVYSVSVRKKWPNELKIYVVDQTPIAFWNGDFLINHYGKAFQADISRVKHKLPAFFGPEGSELIALDNFQKLNKLLDFSELSIDELVLSERFSWLLTLNDGVVLNLGREKRNERIQRFIDVYPQIKAQSEENKQVDYVDLRYDTGLAVGWKPFLANTIEEKRA</sequence>
<dbReference type="Pfam" id="PF03799">
    <property type="entry name" value="FtsQ_DivIB_C"/>
    <property type="match status" value="1"/>
</dbReference>
<feature type="transmembrane region" description="Helical" evidence="9">
    <location>
        <begin position="20"/>
        <end position="42"/>
    </location>
</feature>
<dbReference type="InterPro" id="IPR034746">
    <property type="entry name" value="POTRA"/>
</dbReference>
<dbReference type="Gene3D" id="3.10.20.310">
    <property type="entry name" value="membrane protein fhac"/>
    <property type="match status" value="1"/>
</dbReference>
<dbReference type="PANTHER" id="PTHR35851">
    <property type="entry name" value="CELL DIVISION PROTEIN FTSQ"/>
    <property type="match status" value="1"/>
</dbReference>
<evidence type="ECO:0000313" key="11">
    <source>
        <dbReference type="EMBL" id="MBB6541757.1"/>
    </source>
</evidence>
<evidence type="ECO:0000256" key="6">
    <source>
        <dbReference type="ARBA" id="ARBA00022989"/>
    </source>
</evidence>
<keyword evidence="8 9" id="KW-0131">Cell cycle</keyword>
<dbReference type="InterPro" id="IPR045335">
    <property type="entry name" value="FtsQ_C_sf"/>
</dbReference>
<dbReference type="GO" id="GO:0005886">
    <property type="term" value="C:plasma membrane"/>
    <property type="evidence" value="ECO:0007669"/>
    <property type="project" value="UniProtKB-SubCell"/>
</dbReference>
<evidence type="ECO:0000256" key="4">
    <source>
        <dbReference type="ARBA" id="ARBA00022618"/>
    </source>
</evidence>
<dbReference type="HAMAP" id="MF_00911">
    <property type="entry name" value="FtsQ_subfam"/>
    <property type="match status" value="1"/>
</dbReference>
<dbReference type="Proteomes" id="UP000537141">
    <property type="component" value="Unassembled WGS sequence"/>
</dbReference>
<comment type="similarity">
    <text evidence="9">Belongs to the FtsQ/DivIB family. FtsQ subfamily.</text>
</comment>
<dbReference type="InterPro" id="IPR005548">
    <property type="entry name" value="Cell_div_FtsQ/DivIB_C"/>
</dbReference>
<protein>
    <recommendedName>
        <fullName evidence="9">Cell division protein FtsQ</fullName>
    </recommendedName>
</protein>
<dbReference type="EMBL" id="JACHHU010000001">
    <property type="protein sequence ID" value="MBB6541757.1"/>
    <property type="molecule type" value="Genomic_DNA"/>
</dbReference>
<dbReference type="GO" id="GO:0032153">
    <property type="term" value="C:cell division site"/>
    <property type="evidence" value="ECO:0007669"/>
    <property type="project" value="UniProtKB-UniRule"/>
</dbReference>
<evidence type="ECO:0000256" key="9">
    <source>
        <dbReference type="HAMAP-Rule" id="MF_00911"/>
    </source>
</evidence>
<dbReference type="Gene3D" id="3.40.50.11690">
    <property type="entry name" value="Cell division protein FtsQ/DivIB"/>
    <property type="match status" value="1"/>
</dbReference>
<dbReference type="PROSITE" id="PS51779">
    <property type="entry name" value="POTRA"/>
    <property type="match status" value="1"/>
</dbReference>
<dbReference type="GO" id="GO:0090529">
    <property type="term" value="P:cell septum assembly"/>
    <property type="evidence" value="ECO:0007669"/>
    <property type="project" value="InterPro"/>
</dbReference>
<keyword evidence="2 9" id="KW-1003">Cell membrane</keyword>
<accession>A0A7X0TS40</accession>